<feature type="transmembrane region" description="Helical" evidence="6">
    <location>
        <begin position="221"/>
        <end position="243"/>
    </location>
</feature>
<keyword evidence="8" id="KW-1185">Reference proteome</keyword>
<organism evidence="7">
    <name type="scientific">Vecturithrix granuli</name>
    <dbReference type="NCBI Taxonomy" id="1499967"/>
    <lineage>
        <taxon>Bacteria</taxon>
        <taxon>Candidatus Moduliflexota</taxon>
        <taxon>Candidatus Vecturitrichia</taxon>
        <taxon>Candidatus Vecturitrichales</taxon>
        <taxon>Candidatus Vecturitrichaceae</taxon>
        <taxon>Candidatus Vecturithrix</taxon>
    </lineage>
</organism>
<evidence type="ECO:0000256" key="6">
    <source>
        <dbReference type="SAM" id="Phobius"/>
    </source>
</evidence>
<evidence type="ECO:0000313" key="7">
    <source>
        <dbReference type="EMBL" id="GAK61728.1"/>
    </source>
</evidence>
<dbReference type="GO" id="GO:0022857">
    <property type="term" value="F:transmembrane transporter activity"/>
    <property type="evidence" value="ECO:0007669"/>
    <property type="project" value="InterPro"/>
</dbReference>
<dbReference type="CDD" id="cd06579">
    <property type="entry name" value="TM_PBP1_transp_AraH_like"/>
    <property type="match status" value="1"/>
</dbReference>
<name>A0A081CAX3_VECG1</name>
<dbReference type="HOGENOM" id="CLU_028880_4_1_0"/>
<dbReference type="STRING" id="1499967.U27_02557"/>
<evidence type="ECO:0000256" key="3">
    <source>
        <dbReference type="ARBA" id="ARBA00022692"/>
    </source>
</evidence>
<dbReference type="PANTHER" id="PTHR32196">
    <property type="entry name" value="ABC TRANSPORTER PERMEASE PROTEIN YPHD-RELATED-RELATED"/>
    <property type="match status" value="1"/>
</dbReference>
<feature type="transmembrane region" description="Helical" evidence="6">
    <location>
        <begin position="58"/>
        <end position="82"/>
    </location>
</feature>
<protein>
    <submittedName>
        <fullName evidence="7">Monosaccharide-transporting ATPase</fullName>
    </submittedName>
</protein>
<feature type="transmembrane region" description="Helical" evidence="6">
    <location>
        <begin position="297"/>
        <end position="316"/>
    </location>
</feature>
<dbReference type="EMBL" id="DF820482">
    <property type="protein sequence ID" value="GAK61728.1"/>
    <property type="molecule type" value="Genomic_DNA"/>
</dbReference>
<keyword evidence="4 6" id="KW-1133">Transmembrane helix</keyword>
<evidence type="ECO:0000256" key="2">
    <source>
        <dbReference type="ARBA" id="ARBA00022475"/>
    </source>
</evidence>
<feature type="transmembrane region" description="Helical" evidence="6">
    <location>
        <begin position="27"/>
        <end position="46"/>
    </location>
</feature>
<sequence>MGKHTVHVAVSIQDKLHAGPLLRKWGIWFWLIVFGVIFSLILPYFFSARNFFNIARQASIFGIMAIGMTFVIISGGIDLSVGSIVSFTSAVFGFVWQATGNVFLSIACGLLVGLLSGVISGILVGYAGLPPFIATFGMMGVGAGLAFGVTPGSIGGFPEAFEFLGNGRIVSIPVPVFFLIAFTAIAYYLLQKTKYGLRLLAIGGSETSARLAGIDIKRYKLGIYTLNGALASIAAIILCARIRSSYPGIGEGFELDVIAATVIGGANLMGGEGSITGAIGGAIFIVMIQNLFNLYGIYPFVQKVITGAFIVIAVLAKAKGMSGKP</sequence>
<reference evidence="7" key="1">
    <citation type="journal article" date="2015" name="PeerJ">
        <title>First genomic representation of candidate bacterial phylum KSB3 points to enhanced environmental sensing as a trigger of wastewater bulking.</title>
        <authorList>
            <person name="Sekiguchi Y."/>
            <person name="Ohashi A."/>
            <person name="Parks D.H."/>
            <person name="Yamauchi T."/>
            <person name="Tyson G.W."/>
            <person name="Hugenholtz P."/>
        </authorList>
    </citation>
    <scope>NUCLEOTIDE SEQUENCE [LARGE SCALE GENOMIC DNA]</scope>
</reference>
<dbReference type="AlphaFoldDB" id="A0A081CAX3"/>
<feature type="transmembrane region" description="Helical" evidence="6">
    <location>
        <begin position="131"/>
        <end position="149"/>
    </location>
</feature>
<feature type="transmembrane region" description="Helical" evidence="6">
    <location>
        <begin position="102"/>
        <end position="124"/>
    </location>
</feature>
<evidence type="ECO:0000256" key="5">
    <source>
        <dbReference type="ARBA" id="ARBA00023136"/>
    </source>
</evidence>
<dbReference type="eggNOG" id="COG1172">
    <property type="taxonomic scope" value="Bacteria"/>
</dbReference>
<evidence type="ECO:0000313" key="8">
    <source>
        <dbReference type="Proteomes" id="UP000030661"/>
    </source>
</evidence>
<feature type="transmembrane region" description="Helical" evidence="6">
    <location>
        <begin position="169"/>
        <end position="190"/>
    </location>
</feature>
<comment type="subcellular location">
    <subcellularLocation>
        <location evidence="1">Cell membrane</location>
        <topology evidence="1">Multi-pass membrane protein</topology>
    </subcellularLocation>
</comment>
<gene>
    <name evidence="7" type="ORF">U27_02557</name>
</gene>
<evidence type="ECO:0000256" key="1">
    <source>
        <dbReference type="ARBA" id="ARBA00004651"/>
    </source>
</evidence>
<evidence type="ECO:0000256" key="4">
    <source>
        <dbReference type="ARBA" id="ARBA00022989"/>
    </source>
</evidence>
<dbReference type="Proteomes" id="UP000030661">
    <property type="component" value="Unassembled WGS sequence"/>
</dbReference>
<keyword evidence="5 6" id="KW-0472">Membrane</keyword>
<dbReference type="InterPro" id="IPR001851">
    <property type="entry name" value="ABC_transp_permease"/>
</dbReference>
<accession>A0A081CAX3</accession>
<proteinExistence type="predicted"/>
<dbReference type="GO" id="GO:0005886">
    <property type="term" value="C:plasma membrane"/>
    <property type="evidence" value="ECO:0007669"/>
    <property type="project" value="UniProtKB-SubCell"/>
</dbReference>
<dbReference type="Pfam" id="PF02653">
    <property type="entry name" value="BPD_transp_2"/>
    <property type="match status" value="1"/>
</dbReference>
<keyword evidence="2" id="KW-1003">Cell membrane</keyword>
<keyword evidence="3 6" id="KW-0812">Transmembrane</keyword>